<dbReference type="EMBL" id="BDIP01003833">
    <property type="protein sequence ID" value="GCA63511.1"/>
    <property type="molecule type" value="Genomic_DNA"/>
</dbReference>
<dbReference type="Proteomes" id="UP000265618">
    <property type="component" value="Unassembled WGS sequence"/>
</dbReference>
<sequence length="99" mass="11219">MSESDDAEDIKMDVVPRLRQEMVEGTPKGVIRAVDEAMTLLTDTEYGHSRVSETWFSYLVQEVIERWVGVRWGVGWDIYGAPLYNTPLMGLGGQRGRGR</sequence>
<dbReference type="AlphaFoldDB" id="A0A391NPH2"/>
<accession>A0A391NPH2</accession>
<name>A0A391NPH2_9EUKA</name>
<comment type="caution">
    <text evidence="1">The sequence shown here is derived from an EMBL/GenBank/DDBJ whole genome shotgun (WGS) entry which is preliminary data.</text>
</comment>
<gene>
    <name evidence="1" type="ORF">KIPB_010367</name>
</gene>
<protein>
    <submittedName>
        <fullName evidence="1">Uncharacterized protein</fullName>
    </submittedName>
</protein>
<evidence type="ECO:0000313" key="2">
    <source>
        <dbReference type="Proteomes" id="UP000265618"/>
    </source>
</evidence>
<organism evidence="1 2">
    <name type="scientific">Kipferlia bialata</name>
    <dbReference type="NCBI Taxonomy" id="797122"/>
    <lineage>
        <taxon>Eukaryota</taxon>
        <taxon>Metamonada</taxon>
        <taxon>Carpediemonas-like organisms</taxon>
        <taxon>Kipferlia</taxon>
    </lineage>
</organism>
<reference evidence="1 2" key="1">
    <citation type="journal article" date="2018" name="PLoS ONE">
        <title>The draft genome of Kipferlia bialata reveals reductive genome evolution in fornicate parasites.</title>
        <authorList>
            <person name="Tanifuji G."/>
            <person name="Takabayashi S."/>
            <person name="Kume K."/>
            <person name="Takagi M."/>
            <person name="Nakayama T."/>
            <person name="Kamikawa R."/>
            <person name="Inagaki Y."/>
            <person name="Hashimoto T."/>
        </authorList>
    </citation>
    <scope>NUCLEOTIDE SEQUENCE [LARGE SCALE GENOMIC DNA]</scope>
    <source>
        <strain evidence="1">NY0173</strain>
    </source>
</reference>
<proteinExistence type="predicted"/>
<keyword evidence="2" id="KW-1185">Reference proteome</keyword>
<evidence type="ECO:0000313" key="1">
    <source>
        <dbReference type="EMBL" id="GCA63511.1"/>
    </source>
</evidence>